<keyword evidence="8" id="KW-0175">Coiled coil</keyword>
<evidence type="ECO:0000313" key="12">
    <source>
        <dbReference type="Proteomes" id="UP000273854"/>
    </source>
</evidence>
<dbReference type="AlphaFoldDB" id="A0A3M5P2S5"/>
<dbReference type="GO" id="GO:0032259">
    <property type="term" value="P:methylation"/>
    <property type="evidence" value="ECO:0007669"/>
    <property type="project" value="UniProtKB-KW"/>
</dbReference>
<feature type="domain" description="N6 adenine-specific DNA methyltransferase N-terminal" evidence="10">
    <location>
        <begin position="15"/>
        <end position="126"/>
    </location>
</feature>
<gene>
    <name evidence="11" type="ORF">ALP40_03081</name>
</gene>
<dbReference type="EMBL" id="RBTP01000062">
    <property type="protein sequence ID" value="RMT78928.1"/>
    <property type="molecule type" value="Genomic_DNA"/>
</dbReference>
<dbReference type="Gene3D" id="3.40.50.150">
    <property type="entry name" value="Vaccinia Virus protein VP39"/>
    <property type="match status" value="1"/>
</dbReference>
<dbReference type="GO" id="GO:0009307">
    <property type="term" value="P:DNA restriction-modification system"/>
    <property type="evidence" value="ECO:0007669"/>
    <property type="project" value="UniProtKB-KW"/>
</dbReference>
<feature type="domain" description="DNA methylase adenine-specific" evidence="9">
    <location>
        <begin position="159"/>
        <end position="448"/>
    </location>
</feature>
<dbReference type="GO" id="GO:0003677">
    <property type="term" value="F:DNA binding"/>
    <property type="evidence" value="ECO:0007669"/>
    <property type="project" value="InterPro"/>
</dbReference>
<dbReference type="SUPFAM" id="SSF53335">
    <property type="entry name" value="S-adenosyl-L-methionine-dependent methyltransferases"/>
    <property type="match status" value="1"/>
</dbReference>
<keyword evidence="4" id="KW-0808">Transferase</keyword>
<evidence type="ECO:0000259" key="9">
    <source>
        <dbReference type="Pfam" id="PF02384"/>
    </source>
</evidence>
<evidence type="ECO:0000256" key="2">
    <source>
        <dbReference type="ARBA" id="ARBA00011900"/>
    </source>
</evidence>
<comment type="catalytic activity">
    <reaction evidence="7">
        <text>a 2'-deoxyadenosine in DNA + S-adenosyl-L-methionine = an N(6)-methyl-2'-deoxyadenosine in DNA + S-adenosyl-L-homocysteine + H(+)</text>
        <dbReference type="Rhea" id="RHEA:15197"/>
        <dbReference type="Rhea" id="RHEA-COMP:12418"/>
        <dbReference type="Rhea" id="RHEA-COMP:12419"/>
        <dbReference type="ChEBI" id="CHEBI:15378"/>
        <dbReference type="ChEBI" id="CHEBI:57856"/>
        <dbReference type="ChEBI" id="CHEBI:59789"/>
        <dbReference type="ChEBI" id="CHEBI:90615"/>
        <dbReference type="ChEBI" id="CHEBI:90616"/>
        <dbReference type="EC" id="2.1.1.72"/>
    </reaction>
</comment>
<dbReference type="Proteomes" id="UP000273854">
    <property type="component" value="Unassembled WGS sequence"/>
</dbReference>
<keyword evidence="5" id="KW-0949">S-adenosyl-L-methionine</keyword>
<dbReference type="Pfam" id="PF02384">
    <property type="entry name" value="N6_Mtase"/>
    <property type="match status" value="1"/>
</dbReference>
<dbReference type="PANTHER" id="PTHR42933">
    <property type="entry name" value="SLR6095 PROTEIN"/>
    <property type="match status" value="1"/>
</dbReference>
<evidence type="ECO:0000256" key="5">
    <source>
        <dbReference type="ARBA" id="ARBA00022691"/>
    </source>
</evidence>
<evidence type="ECO:0000256" key="1">
    <source>
        <dbReference type="ARBA" id="ARBA00006594"/>
    </source>
</evidence>
<dbReference type="GO" id="GO:0008170">
    <property type="term" value="F:N-methyltransferase activity"/>
    <property type="evidence" value="ECO:0007669"/>
    <property type="project" value="InterPro"/>
</dbReference>
<evidence type="ECO:0000256" key="3">
    <source>
        <dbReference type="ARBA" id="ARBA00022603"/>
    </source>
</evidence>
<reference evidence="11 12" key="1">
    <citation type="submission" date="2018-08" db="EMBL/GenBank/DDBJ databases">
        <title>Recombination of ecologically and evolutionarily significant loci maintains genetic cohesion in the Pseudomonas syringae species complex.</title>
        <authorList>
            <person name="Dillon M."/>
            <person name="Thakur S."/>
            <person name="Almeida R.N.D."/>
            <person name="Weir B.S."/>
            <person name="Guttman D.S."/>
        </authorList>
    </citation>
    <scope>NUCLEOTIDE SEQUENCE [LARGE SCALE GENOMIC DNA]</scope>
    <source>
        <strain evidence="11 12">ICMP 19473</strain>
    </source>
</reference>
<name>A0A3M5P2S5_PSEVI</name>
<evidence type="ECO:0000256" key="7">
    <source>
        <dbReference type="ARBA" id="ARBA00047942"/>
    </source>
</evidence>
<dbReference type="EC" id="2.1.1.72" evidence="2"/>
<dbReference type="InterPro" id="IPR038333">
    <property type="entry name" value="T1MK-like_N_sf"/>
</dbReference>
<evidence type="ECO:0000256" key="6">
    <source>
        <dbReference type="ARBA" id="ARBA00022747"/>
    </source>
</evidence>
<protein>
    <recommendedName>
        <fullName evidence="2">site-specific DNA-methyltransferase (adenine-specific)</fullName>
        <ecNumber evidence="2">2.1.1.72</ecNumber>
    </recommendedName>
</protein>
<dbReference type="OrthoDB" id="9784823at2"/>
<proteinExistence type="inferred from homology"/>
<dbReference type="RefSeq" id="WP_122209575.1">
    <property type="nucleotide sequence ID" value="NZ_RBTP01000062.1"/>
</dbReference>
<dbReference type="InterPro" id="IPR003356">
    <property type="entry name" value="DNA_methylase_A-5"/>
</dbReference>
<feature type="coiled-coil region" evidence="8">
    <location>
        <begin position="452"/>
        <end position="479"/>
    </location>
</feature>
<comment type="similarity">
    <text evidence="1">Belongs to the N(4)/N(6)-methyltransferase family.</text>
</comment>
<evidence type="ECO:0000256" key="8">
    <source>
        <dbReference type="SAM" id="Coils"/>
    </source>
</evidence>
<dbReference type="InterPro" id="IPR022749">
    <property type="entry name" value="D12N6_MeTrfase_N"/>
</dbReference>
<dbReference type="PANTHER" id="PTHR42933:SF3">
    <property type="entry name" value="TYPE I RESTRICTION ENZYME MJAVIII METHYLASE SUBUNIT"/>
    <property type="match status" value="1"/>
</dbReference>
<evidence type="ECO:0000313" key="11">
    <source>
        <dbReference type="EMBL" id="RMT78928.1"/>
    </source>
</evidence>
<dbReference type="Gene3D" id="1.20.1260.30">
    <property type="match status" value="1"/>
</dbReference>
<dbReference type="InterPro" id="IPR051537">
    <property type="entry name" value="DNA_Adenine_Mtase"/>
</dbReference>
<dbReference type="PRINTS" id="PR00507">
    <property type="entry name" value="N12N6MTFRASE"/>
</dbReference>
<sequence>MADQNKDAAISLAIAKIFEVFRGSSICEESKHFVLPLLVLKYLSDVSDSGCSNRLSYRVPKQAHFQQLKGARSEPYNGERINNALRLLEQANDELYGMFDGIDFCSVKLGATARADILLSQLLEAFDVPVLNFNREHRQAPSTAAQVCDALWAFMDDACGKRDGEAVTPPEVSRLLARLVRPAAGESVYDSCLGVGRSLIECGKQARLSNVGQGASLYGQEVNADTLAFSRMNMVLYGEDSYRLEWGDSLRNPTLLNQAGELMTFDIAVSQPPFSRREWGHEDATHDSFGRYLRGIPPRASADFAFISHMLRSLKPHGRMAVVVSHGVLFRSGVEGQIRMHLINDKLIDAVIALPPKLFTHTGIPTAILLLRKDRKADDVLFIDASRTFEPGKIRNRLNESDLSFIEATYQARSDVAQVARVVSQAEIAQHDYNLSVARYVEHVEMEEPVNVDVLRAERLQLECELATLEEKLEELLARIGYDYRGVPKP</sequence>
<evidence type="ECO:0000259" key="10">
    <source>
        <dbReference type="Pfam" id="PF12161"/>
    </source>
</evidence>
<dbReference type="Pfam" id="PF12161">
    <property type="entry name" value="HsdM_N"/>
    <property type="match status" value="1"/>
</dbReference>
<accession>A0A3M5P2S5</accession>
<keyword evidence="3" id="KW-0489">Methyltransferase</keyword>
<comment type="caution">
    <text evidence="11">The sequence shown here is derived from an EMBL/GenBank/DDBJ whole genome shotgun (WGS) entry which is preliminary data.</text>
</comment>
<dbReference type="GO" id="GO:0009007">
    <property type="term" value="F:site-specific DNA-methyltransferase (adenine-specific) activity"/>
    <property type="evidence" value="ECO:0007669"/>
    <property type="project" value="UniProtKB-EC"/>
</dbReference>
<dbReference type="InterPro" id="IPR029063">
    <property type="entry name" value="SAM-dependent_MTases_sf"/>
</dbReference>
<evidence type="ECO:0000256" key="4">
    <source>
        <dbReference type="ARBA" id="ARBA00022679"/>
    </source>
</evidence>
<keyword evidence="6" id="KW-0680">Restriction system</keyword>
<organism evidence="11 12">
    <name type="scientific">Pseudomonas viridiflava</name>
    <name type="common">Phytomonas viridiflava</name>
    <dbReference type="NCBI Taxonomy" id="33069"/>
    <lineage>
        <taxon>Bacteria</taxon>
        <taxon>Pseudomonadati</taxon>
        <taxon>Pseudomonadota</taxon>
        <taxon>Gammaproteobacteria</taxon>
        <taxon>Pseudomonadales</taxon>
        <taxon>Pseudomonadaceae</taxon>
        <taxon>Pseudomonas</taxon>
    </lineage>
</organism>